<keyword evidence="1" id="KW-0472">Membrane</keyword>
<evidence type="ECO:0000313" key="2">
    <source>
        <dbReference type="EMBL" id="KAH7415227.1"/>
    </source>
</evidence>
<proteinExistence type="predicted"/>
<protein>
    <recommendedName>
        <fullName evidence="4">Sodium/metabolite cotransporter BASS4, chloroplastic</fullName>
    </recommendedName>
</protein>
<dbReference type="InterPro" id="IPR016833">
    <property type="entry name" value="Put_Na-Bile_cotransptr"/>
</dbReference>
<feature type="transmembrane region" description="Helical" evidence="1">
    <location>
        <begin position="399"/>
        <end position="418"/>
    </location>
</feature>
<feature type="transmembrane region" description="Helical" evidence="1">
    <location>
        <begin position="358"/>
        <end position="378"/>
    </location>
</feature>
<feature type="transmembrane region" description="Helical" evidence="1">
    <location>
        <begin position="430"/>
        <end position="450"/>
    </location>
</feature>
<dbReference type="Pfam" id="PF13593">
    <property type="entry name" value="SBF_like"/>
    <property type="match status" value="1"/>
</dbReference>
<gene>
    <name evidence="2" type="ORF">KP509_14G033300</name>
</gene>
<reference evidence="2" key="1">
    <citation type="submission" date="2021-08" db="EMBL/GenBank/DDBJ databases">
        <title>WGS assembly of Ceratopteris richardii.</title>
        <authorList>
            <person name="Marchant D.B."/>
            <person name="Chen G."/>
            <person name="Jenkins J."/>
            <person name="Shu S."/>
            <person name="Leebens-Mack J."/>
            <person name="Grimwood J."/>
            <person name="Schmutz J."/>
            <person name="Soltis P."/>
            <person name="Soltis D."/>
            <person name="Chen Z.-H."/>
        </authorList>
    </citation>
    <scope>NUCLEOTIDE SEQUENCE</scope>
    <source>
        <strain evidence="2">Whitten #5841</strain>
        <tissue evidence="2">Leaf</tissue>
    </source>
</reference>
<dbReference type="OrthoDB" id="188035at2759"/>
<dbReference type="OMA" id="LPIMIYH"/>
<dbReference type="PANTHER" id="PTHR18640">
    <property type="entry name" value="SOLUTE CARRIER FAMILY 10 MEMBER 7"/>
    <property type="match status" value="1"/>
</dbReference>
<keyword evidence="1" id="KW-0812">Transmembrane</keyword>
<dbReference type="EMBL" id="CM035419">
    <property type="protein sequence ID" value="KAH7415227.1"/>
    <property type="molecule type" value="Genomic_DNA"/>
</dbReference>
<organism evidence="2 3">
    <name type="scientific">Ceratopteris richardii</name>
    <name type="common">Triangle waterfern</name>
    <dbReference type="NCBI Taxonomy" id="49495"/>
    <lineage>
        <taxon>Eukaryota</taxon>
        <taxon>Viridiplantae</taxon>
        <taxon>Streptophyta</taxon>
        <taxon>Embryophyta</taxon>
        <taxon>Tracheophyta</taxon>
        <taxon>Polypodiopsida</taxon>
        <taxon>Polypodiidae</taxon>
        <taxon>Polypodiales</taxon>
        <taxon>Pteridineae</taxon>
        <taxon>Pteridaceae</taxon>
        <taxon>Parkerioideae</taxon>
        <taxon>Ceratopteris</taxon>
    </lineage>
</organism>
<dbReference type="Gene3D" id="1.20.1530.20">
    <property type="match status" value="1"/>
</dbReference>
<accession>A0A8T2T990</accession>
<dbReference type="AlphaFoldDB" id="A0A8T2T990"/>
<dbReference type="GO" id="GO:0009941">
    <property type="term" value="C:chloroplast envelope"/>
    <property type="evidence" value="ECO:0007669"/>
    <property type="project" value="TreeGrafter"/>
</dbReference>
<evidence type="ECO:0000256" key="1">
    <source>
        <dbReference type="SAM" id="Phobius"/>
    </source>
</evidence>
<name>A0A8T2T990_CERRI</name>
<comment type="caution">
    <text evidence="2">The sequence shown here is derived from an EMBL/GenBank/DDBJ whole genome shotgun (WGS) entry which is preliminary data.</text>
</comment>
<keyword evidence="1" id="KW-1133">Transmembrane helix</keyword>
<sequence length="465" mass="50766">MATSFMNSYGQRGSLLPLPANFASPVYQTSLSVRIPSHNERYRVEHSSIPSLGRHGFSVSQHASIYELRQYKPSLQACKASAKLVRKSSENTKLAAQVVHPMKSTVEPLLQLAWKAHNNKDGMSNMQWLSKIFESGAEFLDANFLPAMLISAVIVGLLFPKVGLCAHGFGLSKWATFGVFLISGLSLRTSEIGGVIYAWAPLLFGVVSSLFITPLVAVLILRFTINPKEFVTGLALFSCMPTTLSSGVSLTQMAGANTALALSLTLISNFLGLFTIPLMISILVAPTLGVSVPAGSLVKSLVQTSLIPLVIGKVIRACASGFIDARRKQLSMLSTIFLVLVPWMQISHGRDLFLSVKMQNIVAVGTLGMVMHWIFLAWNSFIMFKCTGDEDLHQKKYNSWAIILTASQKTLPVAIAVIGCLGNSMGEPGLLVLPCLISHISQIVFDSFLVQRWIQDDLQKYQNFN</sequence>
<evidence type="ECO:0000313" key="3">
    <source>
        <dbReference type="Proteomes" id="UP000825935"/>
    </source>
</evidence>
<feature type="transmembrane region" description="Helical" evidence="1">
    <location>
        <begin position="260"/>
        <end position="285"/>
    </location>
</feature>
<evidence type="ECO:0008006" key="4">
    <source>
        <dbReference type="Google" id="ProtNLM"/>
    </source>
</evidence>
<keyword evidence="3" id="KW-1185">Reference proteome</keyword>
<dbReference type="Proteomes" id="UP000825935">
    <property type="component" value="Chromosome 14"/>
</dbReference>
<feature type="transmembrane region" description="Helical" evidence="1">
    <location>
        <begin position="199"/>
        <end position="224"/>
    </location>
</feature>
<feature type="transmembrane region" description="Helical" evidence="1">
    <location>
        <begin position="330"/>
        <end position="346"/>
    </location>
</feature>
<feature type="transmembrane region" description="Helical" evidence="1">
    <location>
        <begin position="230"/>
        <end position="248"/>
    </location>
</feature>
<dbReference type="PANTHER" id="PTHR18640:SF10">
    <property type="entry name" value="SODIUM_METABOLITE COTRANSPORTER BASS4, CHLOROPLASTIC-RELATED"/>
    <property type="match status" value="1"/>
</dbReference>
<dbReference type="InterPro" id="IPR038770">
    <property type="entry name" value="Na+/solute_symporter_sf"/>
</dbReference>